<evidence type="ECO:0000256" key="3">
    <source>
        <dbReference type="ARBA" id="ARBA00022679"/>
    </source>
</evidence>
<feature type="domain" description="HTH araC/xylS-type" evidence="12">
    <location>
        <begin position="81"/>
        <end position="179"/>
    </location>
</feature>
<dbReference type="Gene3D" id="1.10.10.60">
    <property type="entry name" value="Homeodomain-like"/>
    <property type="match status" value="2"/>
</dbReference>
<comment type="caution">
    <text evidence="13">The sequence shown here is derived from an EMBL/GenBank/DDBJ whole genome shotgun (WGS) entry which is preliminary data.</text>
</comment>
<dbReference type="SUPFAM" id="SSF57884">
    <property type="entry name" value="Ada DNA repair protein, N-terminal domain (N-Ada 10)"/>
    <property type="match status" value="1"/>
</dbReference>
<keyword evidence="6" id="KW-0862">Zinc</keyword>
<dbReference type="PANTHER" id="PTHR43280">
    <property type="entry name" value="ARAC-FAMILY TRANSCRIPTIONAL REGULATOR"/>
    <property type="match status" value="1"/>
</dbReference>
<dbReference type="Proteomes" id="UP000782705">
    <property type="component" value="Unassembled WGS sequence"/>
</dbReference>
<evidence type="ECO:0000256" key="11">
    <source>
        <dbReference type="ARBA" id="ARBA00023204"/>
    </source>
</evidence>
<evidence type="ECO:0000256" key="5">
    <source>
        <dbReference type="ARBA" id="ARBA00022763"/>
    </source>
</evidence>
<keyword evidence="5" id="KW-0227">DNA damage</keyword>
<keyword evidence="10" id="KW-0804">Transcription</keyword>
<evidence type="ECO:0000256" key="6">
    <source>
        <dbReference type="ARBA" id="ARBA00022833"/>
    </source>
</evidence>
<keyword evidence="4" id="KW-0479">Metal-binding</keyword>
<keyword evidence="14" id="KW-1185">Reference proteome</keyword>
<dbReference type="InterPro" id="IPR018060">
    <property type="entry name" value="HTH_AraC"/>
</dbReference>
<evidence type="ECO:0000256" key="9">
    <source>
        <dbReference type="ARBA" id="ARBA00023159"/>
    </source>
</evidence>
<evidence type="ECO:0000259" key="12">
    <source>
        <dbReference type="PROSITE" id="PS01124"/>
    </source>
</evidence>
<evidence type="ECO:0000256" key="1">
    <source>
        <dbReference type="ARBA" id="ARBA00001947"/>
    </source>
</evidence>
<dbReference type="InterPro" id="IPR018062">
    <property type="entry name" value="HTH_AraC-typ_CS"/>
</dbReference>
<keyword evidence="8" id="KW-0238">DNA-binding</keyword>
<comment type="cofactor">
    <cofactor evidence="1">
        <name>Zn(2+)</name>
        <dbReference type="ChEBI" id="CHEBI:29105"/>
    </cofactor>
</comment>
<dbReference type="EMBL" id="MAEL01000010">
    <property type="protein sequence ID" value="KAF1305696.1"/>
    <property type="molecule type" value="Genomic_DNA"/>
</dbReference>
<dbReference type="SUPFAM" id="SSF46689">
    <property type="entry name" value="Homeodomain-like"/>
    <property type="match status" value="2"/>
</dbReference>
<organism evidence="13 14">
    <name type="scientific">Candidatus Enterococcus willemsii</name>
    <dbReference type="NCBI Taxonomy" id="1857215"/>
    <lineage>
        <taxon>Bacteria</taxon>
        <taxon>Bacillati</taxon>
        <taxon>Bacillota</taxon>
        <taxon>Bacilli</taxon>
        <taxon>Lactobacillales</taxon>
        <taxon>Enterococcaceae</taxon>
        <taxon>Enterococcus</taxon>
    </lineage>
</organism>
<evidence type="ECO:0000256" key="8">
    <source>
        <dbReference type="ARBA" id="ARBA00023125"/>
    </source>
</evidence>
<evidence type="ECO:0000256" key="4">
    <source>
        <dbReference type="ARBA" id="ARBA00022723"/>
    </source>
</evidence>
<proteinExistence type="predicted"/>
<dbReference type="RefSeq" id="WP_161901012.1">
    <property type="nucleotide sequence ID" value="NZ_MAEL01000010.1"/>
</dbReference>
<dbReference type="PIRSF" id="PIRSF000408">
    <property type="entry name" value="Alkyltransferas_AdaA"/>
    <property type="match status" value="1"/>
</dbReference>
<sequence>MVPTKEQLQAIESCDPQYDNQFYYGVKSTKIFCKPSCKSRMPRIENIEIVEDVRELIKRGYRPCKRCRPTDEKLPDVEWIEQVNNYIDTHYQEKLTLFSIAEDMHSSPYHLHRKFKEIKGNTIHAFLKERRMQEAITLLQTTQLDIATIGQKVGIENSSQFVRDFKKFCGQTPLQYRKEVKDENY</sequence>
<dbReference type="Pfam" id="PF02805">
    <property type="entry name" value="Ada_Zn_binding"/>
    <property type="match status" value="1"/>
</dbReference>
<dbReference type="InterPro" id="IPR016220">
    <property type="entry name" value="Me-P-triester_DNA_alkyl-Trfase"/>
</dbReference>
<dbReference type="InterPro" id="IPR004026">
    <property type="entry name" value="Ada_DNA_repair_Zn-bd"/>
</dbReference>
<name>A0ABQ6Z275_9ENTE</name>
<evidence type="ECO:0000313" key="13">
    <source>
        <dbReference type="EMBL" id="KAF1305696.1"/>
    </source>
</evidence>
<keyword evidence="7" id="KW-0805">Transcription regulation</keyword>
<dbReference type="InterPro" id="IPR035451">
    <property type="entry name" value="Ada-like_dom_sf"/>
</dbReference>
<reference evidence="13 14" key="1">
    <citation type="submission" date="2016-06" db="EMBL/GenBank/DDBJ databases">
        <title>Four novel species of enterococci isolated from chicken manure.</title>
        <authorList>
            <person name="Van Tyne D."/>
        </authorList>
    </citation>
    <scope>NUCLEOTIDE SEQUENCE [LARGE SCALE GENOMIC DNA]</scope>
    <source>
        <strain evidence="13 14">CU12B</strain>
    </source>
</reference>
<evidence type="ECO:0000313" key="14">
    <source>
        <dbReference type="Proteomes" id="UP000782705"/>
    </source>
</evidence>
<accession>A0ABQ6Z275</accession>
<keyword evidence="2" id="KW-0489">Methyltransferase</keyword>
<keyword evidence="3" id="KW-0808">Transferase</keyword>
<keyword evidence="11" id="KW-0234">DNA repair</keyword>
<evidence type="ECO:0000256" key="7">
    <source>
        <dbReference type="ARBA" id="ARBA00023015"/>
    </source>
</evidence>
<dbReference type="Pfam" id="PF12833">
    <property type="entry name" value="HTH_18"/>
    <property type="match status" value="1"/>
</dbReference>
<dbReference type="Gene3D" id="3.40.10.10">
    <property type="entry name" value="DNA Methylphosphotriester Repair Domain"/>
    <property type="match status" value="1"/>
</dbReference>
<keyword evidence="9" id="KW-0010">Activator</keyword>
<evidence type="ECO:0000256" key="2">
    <source>
        <dbReference type="ARBA" id="ARBA00022603"/>
    </source>
</evidence>
<gene>
    <name evidence="13" type="ORF">BAU17_00150</name>
</gene>
<evidence type="ECO:0000256" key="10">
    <source>
        <dbReference type="ARBA" id="ARBA00023163"/>
    </source>
</evidence>
<dbReference type="PROSITE" id="PS01124">
    <property type="entry name" value="HTH_ARAC_FAMILY_2"/>
    <property type="match status" value="1"/>
</dbReference>
<dbReference type="PROSITE" id="PS00041">
    <property type="entry name" value="HTH_ARAC_FAMILY_1"/>
    <property type="match status" value="1"/>
</dbReference>
<dbReference type="InterPro" id="IPR009057">
    <property type="entry name" value="Homeodomain-like_sf"/>
</dbReference>
<protein>
    <recommendedName>
        <fullName evidence="12">HTH araC/xylS-type domain-containing protein</fullName>
    </recommendedName>
</protein>
<dbReference type="PANTHER" id="PTHR43280:SF28">
    <property type="entry name" value="HTH-TYPE TRANSCRIPTIONAL ACTIVATOR RHAS"/>
    <property type="match status" value="1"/>
</dbReference>
<dbReference type="SMART" id="SM00342">
    <property type="entry name" value="HTH_ARAC"/>
    <property type="match status" value="1"/>
</dbReference>